<dbReference type="AlphaFoldDB" id="A0A7J9KDT2"/>
<evidence type="ECO:0000313" key="1">
    <source>
        <dbReference type="EMBL" id="MBA0844590.1"/>
    </source>
</evidence>
<protein>
    <submittedName>
        <fullName evidence="1">Uncharacterized protein</fullName>
    </submittedName>
</protein>
<dbReference type="EMBL" id="JABFAE010024311">
    <property type="protein sequence ID" value="MBA0844590.1"/>
    <property type="molecule type" value="Genomic_DNA"/>
</dbReference>
<keyword evidence="2" id="KW-1185">Reference proteome</keyword>
<proteinExistence type="predicted"/>
<reference evidence="1 2" key="1">
    <citation type="journal article" date="2019" name="Genome Biol. Evol.">
        <title>Insights into the evolution of the New World diploid cottons (Gossypium, subgenus Houzingenia) based on genome sequencing.</title>
        <authorList>
            <person name="Grover C.E."/>
            <person name="Arick M.A. 2nd"/>
            <person name="Thrash A."/>
            <person name="Conover J.L."/>
            <person name="Sanders W.S."/>
            <person name="Peterson D.G."/>
            <person name="Frelichowski J.E."/>
            <person name="Scheffler J.A."/>
            <person name="Scheffler B.E."/>
            <person name="Wendel J.F."/>
        </authorList>
    </citation>
    <scope>NUCLEOTIDE SEQUENCE [LARGE SCALE GENOMIC DNA]</scope>
    <source>
        <strain evidence="1">6</strain>
        <tissue evidence="1">Leaf</tissue>
    </source>
</reference>
<comment type="caution">
    <text evidence="1">The sequence shown here is derived from an EMBL/GenBank/DDBJ whole genome shotgun (WGS) entry which is preliminary data.</text>
</comment>
<gene>
    <name evidence="1" type="ORF">Goarm_023009</name>
</gene>
<name>A0A7J9KDT2_9ROSI</name>
<accession>A0A7J9KDT2</accession>
<evidence type="ECO:0000313" key="2">
    <source>
        <dbReference type="Proteomes" id="UP000593575"/>
    </source>
</evidence>
<sequence length="16" mass="1916">MRLGLELISTNWKLKN</sequence>
<organism evidence="1 2">
    <name type="scientific">Gossypium armourianum</name>
    <dbReference type="NCBI Taxonomy" id="34283"/>
    <lineage>
        <taxon>Eukaryota</taxon>
        <taxon>Viridiplantae</taxon>
        <taxon>Streptophyta</taxon>
        <taxon>Embryophyta</taxon>
        <taxon>Tracheophyta</taxon>
        <taxon>Spermatophyta</taxon>
        <taxon>Magnoliopsida</taxon>
        <taxon>eudicotyledons</taxon>
        <taxon>Gunneridae</taxon>
        <taxon>Pentapetalae</taxon>
        <taxon>rosids</taxon>
        <taxon>malvids</taxon>
        <taxon>Malvales</taxon>
        <taxon>Malvaceae</taxon>
        <taxon>Malvoideae</taxon>
        <taxon>Gossypium</taxon>
    </lineage>
</organism>
<dbReference type="Proteomes" id="UP000593575">
    <property type="component" value="Unassembled WGS sequence"/>
</dbReference>